<organism evidence="1 2">
    <name type="scientific">Arthrobacter stackebrandtii</name>
    <dbReference type="NCBI Taxonomy" id="272161"/>
    <lineage>
        <taxon>Bacteria</taxon>
        <taxon>Bacillati</taxon>
        <taxon>Actinomycetota</taxon>
        <taxon>Actinomycetes</taxon>
        <taxon>Micrococcales</taxon>
        <taxon>Micrococcaceae</taxon>
        <taxon>Arthrobacter</taxon>
    </lineage>
</organism>
<dbReference type="InterPro" id="IPR019270">
    <property type="entry name" value="DUF2283"/>
</dbReference>
<comment type="caution">
    <text evidence="1">The sequence shown here is derived from an EMBL/GenBank/DDBJ whole genome shotgun (WGS) entry which is preliminary data.</text>
</comment>
<reference evidence="1 2" key="1">
    <citation type="submission" date="2021-03" db="EMBL/GenBank/DDBJ databases">
        <title>Sequencing the genomes of 1000 actinobacteria strains.</title>
        <authorList>
            <person name="Klenk H.-P."/>
        </authorList>
    </citation>
    <scope>NUCLEOTIDE SEQUENCE [LARGE SCALE GENOMIC DNA]</scope>
    <source>
        <strain evidence="1 2">DSM 16005</strain>
    </source>
</reference>
<dbReference type="EMBL" id="JAGIOI010000001">
    <property type="protein sequence ID" value="MBP2412064.1"/>
    <property type="molecule type" value="Genomic_DNA"/>
</dbReference>
<keyword evidence="2" id="KW-1185">Reference proteome</keyword>
<gene>
    <name evidence="1" type="ORF">JOF48_000863</name>
</gene>
<protein>
    <submittedName>
        <fullName evidence="1">Uncharacterized protein YuzE</fullName>
    </submittedName>
</protein>
<dbReference type="Pfam" id="PF10049">
    <property type="entry name" value="DUF2283"/>
    <property type="match status" value="1"/>
</dbReference>
<proteinExistence type="predicted"/>
<dbReference type="Proteomes" id="UP000711614">
    <property type="component" value="Unassembled WGS sequence"/>
</dbReference>
<evidence type="ECO:0000313" key="1">
    <source>
        <dbReference type="EMBL" id="MBP2412064.1"/>
    </source>
</evidence>
<accession>A0ABS4YTK6</accession>
<evidence type="ECO:0000313" key="2">
    <source>
        <dbReference type="Proteomes" id="UP000711614"/>
    </source>
</evidence>
<sequence length="75" mass="7796">MEITYDSQADAAYIRIGGPIADGQATQQLNAIETPGGNGEITLDFDDAGHLLGVEVLFASSVLAPDVLTTATKMD</sequence>
<name>A0ABS4YTK6_9MICC</name>
<dbReference type="RefSeq" id="WP_209677610.1">
    <property type="nucleotide sequence ID" value="NZ_JAGIOI010000001.1"/>
</dbReference>